<reference evidence="1 2" key="1">
    <citation type="submission" date="2014-04" db="EMBL/GenBank/DDBJ databases">
        <authorList>
            <consortium name="DOE Joint Genome Institute"/>
            <person name="Kuo A."/>
            <person name="Kohler A."/>
            <person name="Costa M.D."/>
            <person name="Nagy L.G."/>
            <person name="Floudas D."/>
            <person name="Copeland A."/>
            <person name="Barry K.W."/>
            <person name="Cichocki N."/>
            <person name="Veneault-Fourrey C."/>
            <person name="LaButti K."/>
            <person name="Lindquist E.A."/>
            <person name="Lipzen A."/>
            <person name="Lundell T."/>
            <person name="Morin E."/>
            <person name="Murat C."/>
            <person name="Sun H."/>
            <person name="Tunlid A."/>
            <person name="Henrissat B."/>
            <person name="Grigoriev I.V."/>
            <person name="Hibbett D.S."/>
            <person name="Martin F."/>
            <person name="Nordberg H.P."/>
            <person name="Cantor M.N."/>
            <person name="Hua S.X."/>
        </authorList>
    </citation>
    <scope>NUCLEOTIDE SEQUENCE [LARGE SCALE GENOMIC DNA]</scope>
    <source>
        <strain evidence="1 2">Marx 270</strain>
    </source>
</reference>
<feature type="non-terminal residue" evidence="1">
    <location>
        <position position="1"/>
    </location>
</feature>
<dbReference type="Proteomes" id="UP000054217">
    <property type="component" value="Unassembled WGS sequence"/>
</dbReference>
<dbReference type="HOGENOM" id="CLU_2747021_0_0_1"/>
<accession>A0A0C3NIW4</accession>
<sequence>KHTDAIQFIELLHTTLLDDPVTKLDDTALHRLQNPPCYQLTVDDDVICFGIESYFVLEHSAISSYESI</sequence>
<name>A0A0C3NIW4_PISTI</name>
<keyword evidence="2" id="KW-1185">Reference proteome</keyword>
<protein>
    <submittedName>
        <fullName evidence="1">Uncharacterized protein</fullName>
    </submittedName>
</protein>
<dbReference type="EMBL" id="KN832063">
    <property type="protein sequence ID" value="KIN95640.1"/>
    <property type="molecule type" value="Genomic_DNA"/>
</dbReference>
<evidence type="ECO:0000313" key="1">
    <source>
        <dbReference type="EMBL" id="KIN95640.1"/>
    </source>
</evidence>
<dbReference type="AlphaFoldDB" id="A0A0C3NIW4"/>
<evidence type="ECO:0000313" key="2">
    <source>
        <dbReference type="Proteomes" id="UP000054217"/>
    </source>
</evidence>
<proteinExistence type="predicted"/>
<reference evidence="2" key="2">
    <citation type="submission" date="2015-01" db="EMBL/GenBank/DDBJ databases">
        <title>Evolutionary Origins and Diversification of the Mycorrhizal Mutualists.</title>
        <authorList>
            <consortium name="DOE Joint Genome Institute"/>
            <consortium name="Mycorrhizal Genomics Consortium"/>
            <person name="Kohler A."/>
            <person name="Kuo A."/>
            <person name="Nagy L.G."/>
            <person name="Floudas D."/>
            <person name="Copeland A."/>
            <person name="Barry K.W."/>
            <person name="Cichocki N."/>
            <person name="Veneault-Fourrey C."/>
            <person name="LaButti K."/>
            <person name="Lindquist E.A."/>
            <person name="Lipzen A."/>
            <person name="Lundell T."/>
            <person name="Morin E."/>
            <person name="Murat C."/>
            <person name="Riley R."/>
            <person name="Ohm R."/>
            <person name="Sun H."/>
            <person name="Tunlid A."/>
            <person name="Henrissat B."/>
            <person name="Grigoriev I.V."/>
            <person name="Hibbett D.S."/>
            <person name="Martin F."/>
        </authorList>
    </citation>
    <scope>NUCLEOTIDE SEQUENCE [LARGE SCALE GENOMIC DNA]</scope>
    <source>
        <strain evidence="2">Marx 270</strain>
    </source>
</reference>
<dbReference type="InParanoid" id="A0A0C3NIW4"/>
<gene>
    <name evidence="1" type="ORF">M404DRAFT_101263</name>
</gene>
<feature type="non-terminal residue" evidence="1">
    <location>
        <position position="68"/>
    </location>
</feature>
<organism evidence="1 2">
    <name type="scientific">Pisolithus tinctorius Marx 270</name>
    <dbReference type="NCBI Taxonomy" id="870435"/>
    <lineage>
        <taxon>Eukaryota</taxon>
        <taxon>Fungi</taxon>
        <taxon>Dikarya</taxon>
        <taxon>Basidiomycota</taxon>
        <taxon>Agaricomycotina</taxon>
        <taxon>Agaricomycetes</taxon>
        <taxon>Agaricomycetidae</taxon>
        <taxon>Boletales</taxon>
        <taxon>Sclerodermatineae</taxon>
        <taxon>Pisolithaceae</taxon>
        <taxon>Pisolithus</taxon>
    </lineage>
</organism>